<evidence type="ECO:0000256" key="1">
    <source>
        <dbReference type="ARBA" id="ARBA00004496"/>
    </source>
</evidence>
<organism evidence="13 14">
    <name type="scientific">Sulfurihydrogenibium azorense (strain DSM 15241 / OCM 825 / Az-Fu1)</name>
    <dbReference type="NCBI Taxonomy" id="204536"/>
    <lineage>
        <taxon>Bacteria</taxon>
        <taxon>Pseudomonadati</taxon>
        <taxon>Aquificota</taxon>
        <taxon>Aquificia</taxon>
        <taxon>Aquificales</taxon>
        <taxon>Hydrogenothermaceae</taxon>
        <taxon>Sulfurihydrogenibium</taxon>
    </lineage>
</organism>
<reference evidence="13 14" key="1">
    <citation type="journal article" date="2009" name="J. Bacteriol.">
        <title>Complete and draft genome sequences of six members of the Aquificales.</title>
        <authorList>
            <person name="Reysenbach A.L."/>
            <person name="Hamamura N."/>
            <person name="Podar M."/>
            <person name="Griffiths E."/>
            <person name="Ferreira S."/>
            <person name="Hochstein R."/>
            <person name="Heidelberg J."/>
            <person name="Johnson J."/>
            <person name="Mead D."/>
            <person name="Pohorille A."/>
            <person name="Sarmiento M."/>
            <person name="Schweighofer K."/>
            <person name="Seshadri R."/>
            <person name="Voytek M.A."/>
        </authorList>
    </citation>
    <scope>NUCLEOTIDE SEQUENCE [LARGE SCALE GENOMIC DNA]</scope>
    <source>
        <strain evidence="14">Az-Fu1 / DSM 15241 / OCM 825</strain>
    </source>
</reference>
<dbReference type="PIRSF" id="PIRSF015601">
    <property type="entry name" value="MTase_slr0722"/>
    <property type="match status" value="1"/>
</dbReference>
<comment type="similarity">
    <text evidence="2 10">Belongs to the RNA methyltransferase RsmE family.</text>
</comment>
<feature type="domain" description="Ribosomal RNA small subunit methyltransferase E methyltransferase" evidence="11">
    <location>
        <begin position="60"/>
        <end position="211"/>
    </location>
</feature>
<evidence type="ECO:0000256" key="4">
    <source>
        <dbReference type="ARBA" id="ARBA00022552"/>
    </source>
</evidence>
<evidence type="ECO:0000256" key="6">
    <source>
        <dbReference type="ARBA" id="ARBA00022679"/>
    </source>
</evidence>
<evidence type="ECO:0000256" key="10">
    <source>
        <dbReference type="PIRNR" id="PIRNR015601"/>
    </source>
</evidence>
<comment type="subcellular location">
    <subcellularLocation>
        <location evidence="1 10">Cytoplasm</location>
    </subcellularLocation>
</comment>
<proteinExistence type="inferred from homology"/>
<comment type="function">
    <text evidence="8 10">Specifically methylates the N3 position of the uracil ring of uridine 1498 (m3U1498) in 16S rRNA. Acts on the fully assembled 30S ribosomal subunit.</text>
</comment>
<dbReference type="Gene3D" id="3.40.1280.10">
    <property type="match status" value="1"/>
</dbReference>
<dbReference type="CDD" id="cd18084">
    <property type="entry name" value="RsmE-like"/>
    <property type="match status" value="1"/>
</dbReference>
<dbReference type="KEGG" id="saf:SULAZ_1168"/>
<dbReference type="HOGENOM" id="CLU_067442_4_0_0"/>
<dbReference type="EMBL" id="CP001229">
    <property type="protein sequence ID" value="ACN99538.1"/>
    <property type="molecule type" value="Genomic_DNA"/>
</dbReference>
<evidence type="ECO:0000259" key="11">
    <source>
        <dbReference type="Pfam" id="PF04452"/>
    </source>
</evidence>
<gene>
    <name evidence="13" type="ordered locus">SULAZ_1168</name>
</gene>
<keyword evidence="5 10" id="KW-0489">Methyltransferase</keyword>
<dbReference type="PANTHER" id="PTHR30027:SF3">
    <property type="entry name" value="16S RRNA (URACIL(1498)-N(3))-METHYLTRANSFERASE"/>
    <property type="match status" value="1"/>
</dbReference>
<keyword evidence="14" id="KW-1185">Reference proteome</keyword>
<evidence type="ECO:0000256" key="7">
    <source>
        <dbReference type="ARBA" id="ARBA00022691"/>
    </source>
</evidence>
<accession>C1DVK2</accession>
<dbReference type="InterPro" id="IPR046886">
    <property type="entry name" value="RsmE_MTase_dom"/>
</dbReference>
<keyword evidence="3 10" id="KW-0963">Cytoplasm</keyword>
<sequence>MVLTDDEYHHAVKVRRLKEGDKVEVNDLQGNIYLGEILKIEKNKALIKPIQKQDIKIPDYKITLYQCMPNQLSKIDDIIEPISQLGVDRFVPVLSKNSAVKQSDVEKKIQKWEKIALNSIKQCRRLYPVSIDKPVKLSNINSYDDLKVVFYEKEYERKTKDLIGKTFQNCSIVIGNEGGFKEDEINLLVDKGFLPLSLGNYILKMETAIIVGICQIKIILER</sequence>
<comment type="catalytic activity">
    <reaction evidence="9 10">
        <text>uridine(1498) in 16S rRNA + S-adenosyl-L-methionine = N(3)-methyluridine(1498) in 16S rRNA + S-adenosyl-L-homocysteine + H(+)</text>
        <dbReference type="Rhea" id="RHEA:42920"/>
        <dbReference type="Rhea" id="RHEA-COMP:10283"/>
        <dbReference type="Rhea" id="RHEA-COMP:10284"/>
        <dbReference type="ChEBI" id="CHEBI:15378"/>
        <dbReference type="ChEBI" id="CHEBI:57856"/>
        <dbReference type="ChEBI" id="CHEBI:59789"/>
        <dbReference type="ChEBI" id="CHEBI:65315"/>
        <dbReference type="ChEBI" id="CHEBI:74502"/>
        <dbReference type="EC" id="2.1.1.193"/>
    </reaction>
</comment>
<keyword evidence="4 10" id="KW-0698">rRNA processing</keyword>
<dbReference type="InterPro" id="IPR029026">
    <property type="entry name" value="tRNA_m1G_MTases_N"/>
</dbReference>
<evidence type="ECO:0000256" key="2">
    <source>
        <dbReference type="ARBA" id="ARBA00005528"/>
    </source>
</evidence>
<dbReference type="GO" id="GO:0005737">
    <property type="term" value="C:cytoplasm"/>
    <property type="evidence" value="ECO:0007669"/>
    <property type="project" value="UniProtKB-SubCell"/>
</dbReference>
<dbReference type="STRING" id="204536.SULAZ_1168"/>
<dbReference type="InterPro" id="IPR029028">
    <property type="entry name" value="Alpha/beta_knot_MTases"/>
</dbReference>
<evidence type="ECO:0000256" key="9">
    <source>
        <dbReference type="ARBA" id="ARBA00047944"/>
    </source>
</evidence>
<dbReference type="Pfam" id="PF20260">
    <property type="entry name" value="PUA_4"/>
    <property type="match status" value="1"/>
</dbReference>
<dbReference type="PANTHER" id="PTHR30027">
    <property type="entry name" value="RIBOSOMAL RNA SMALL SUBUNIT METHYLTRANSFERASE E"/>
    <property type="match status" value="1"/>
</dbReference>
<dbReference type="GO" id="GO:0070042">
    <property type="term" value="F:rRNA (uridine-N3-)-methyltransferase activity"/>
    <property type="evidence" value="ECO:0007669"/>
    <property type="project" value="TreeGrafter"/>
</dbReference>
<dbReference type="Proteomes" id="UP000001369">
    <property type="component" value="Chromosome"/>
</dbReference>
<keyword evidence="6 10" id="KW-0808">Transferase</keyword>
<dbReference type="InterPro" id="IPR006700">
    <property type="entry name" value="RsmE"/>
</dbReference>
<dbReference type="Pfam" id="PF04452">
    <property type="entry name" value="Methyltrans_RNA"/>
    <property type="match status" value="1"/>
</dbReference>
<dbReference type="GO" id="GO:0070475">
    <property type="term" value="P:rRNA base methylation"/>
    <property type="evidence" value="ECO:0007669"/>
    <property type="project" value="TreeGrafter"/>
</dbReference>
<evidence type="ECO:0000256" key="8">
    <source>
        <dbReference type="ARBA" id="ARBA00025699"/>
    </source>
</evidence>
<evidence type="ECO:0000313" key="13">
    <source>
        <dbReference type="EMBL" id="ACN99538.1"/>
    </source>
</evidence>
<dbReference type="InterPro" id="IPR015947">
    <property type="entry name" value="PUA-like_sf"/>
</dbReference>
<dbReference type="AlphaFoldDB" id="C1DVK2"/>
<dbReference type="SUPFAM" id="SSF88697">
    <property type="entry name" value="PUA domain-like"/>
    <property type="match status" value="1"/>
</dbReference>
<name>C1DVK2_SULAA</name>
<keyword evidence="7 10" id="KW-0949">S-adenosyl-L-methionine</keyword>
<dbReference type="NCBIfam" id="TIGR00046">
    <property type="entry name" value="RsmE family RNA methyltransferase"/>
    <property type="match status" value="1"/>
</dbReference>
<dbReference type="InterPro" id="IPR046887">
    <property type="entry name" value="RsmE_PUA-like"/>
</dbReference>
<evidence type="ECO:0000256" key="5">
    <source>
        <dbReference type="ARBA" id="ARBA00022603"/>
    </source>
</evidence>
<protein>
    <recommendedName>
        <fullName evidence="10">Ribosomal RNA small subunit methyltransferase E</fullName>
        <ecNumber evidence="10">2.1.1.193</ecNumber>
    </recommendedName>
</protein>
<dbReference type="eggNOG" id="COG1385">
    <property type="taxonomic scope" value="Bacteria"/>
</dbReference>
<dbReference type="EC" id="2.1.1.193" evidence="10"/>
<evidence type="ECO:0000256" key="3">
    <source>
        <dbReference type="ARBA" id="ARBA00022490"/>
    </source>
</evidence>
<evidence type="ECO:0000313" key="14">
    <source>
        <dbReference type="Proteomes" id="UP000001369"/>
    </source>
</evidence>
<dbReference type="SUPFAM" id="SSF75217">
    <property type="entry name" value="alpha/beta knot"/>
    <property type="match status" value="1"/>
</dbReference>
<evidence type="ECO:0000259" key="12">
    <source>
        <dbReference type="Pfam" id="PF20260"/>
    </source>
</evidence>
<feature type="domain" description="Ribosomal RNA small subunit methyltransferase E PUA-like" evidence="12">
    <location>
        <begin position="3"/>
        <end position="49"/>
    </location>
</feature>